<keyword evidence="5 10" id="KW-0812">Transmembrane</keyword>
<gene>
    <name evidence="11" type="ORF">JOC83_000373</name>
</gene>
<dbReference type="EMBL" id="JAFBFC010000001">
    <property type="protein sequence ID" value="MBM7701547.1"/>
    <property type="molecule type" value="Genomic_DNA"/>
</dbReference>
<keyword evidence="12" id="KW-1185">Reference proteome</keyword>
<dbReference type="PIRSF" id="PIRSF029928">
    <property type="entry name" value="Late_competence_ComGC"/>
    <property type="match status" value="1"/>
</dbReference>
<dbReference type="NCBIfam" id="NF040999">
    <property type="entry name" value="pilin_ComGC"/>
    <property type="match status" value="1"/>
</dbReference>
<accession>A0ABS2QRE4</accession>
<evidence type="ECO:0000256" key="5">
    <source>
        <dbReference type="ARBA" id="ARBA00022692"/>
    </source>
</evidence>
<evidence type="ECO:0000256" key="4">
    <source>
        <dbReference type="ARBA" id="ARBA00022481"/>
    </source>
</evidence>
<evidence type="ECO:0000256" key="3">
    <source>
        <dbReference type="ARBA" id="ARBA00022475"/>
    </source>
</evidence>
<comment type="subunit">
    <text evidence="10">Homodimer.</text>
</comment>
<dbReference type="SUPFAM" id="SSF54523">
    <property type="entry name" value="Pili subunits"/>
    <property type="match status" value="1"/>
</dbReference>
<evidence type="ECO:0000256" key="1">
    <source>
        <dbReference type="ARBA" id="ARBA00004162"/>
    </source>
</evidence>
<keyword evidence="6 10" id="KW-1133">Transmembrane helix</keyword>
<comment type="function">
    <text evidence="10">Required for transformation and DNA binding.</text>
</comment>
<evidence type="ECO:0000256" key="6">
    <source>
        <dbReference type="ARBA" id="ARBA00022989"/>
    </source>
</evidence>
<evidence type="ECO:0000313" key="11">
    <source>
        <dbReference type="EMBL" id="MBM7701547.1"/>
    </source>
</evidence>
<protein>
    <recommendedName>
        <fullName evidence="10">ComG operon protein 3</fullName>
    </recommendedName>
</protein>
<comment type="similarity">
    <text evidence="9 10">Belongs to the ComGC family.</text>
</comment>
<evidence type="ECO:0000256" key="8">
    <source>
        <dbReference type="ARBA" id="ARBA00023287"/>
    </source>
</evidence>
<comment type="subcellular location">
    <subcellularLocation>
        <location evidence="1">Cell membrane</location>
        <topology evidence="1">Single-pass membrane protein</topology>
    </subcellularLocation>
    <subcellularLocation>
        <location evidence="2">Cell surface</location>
    </subcellularLocation>
</comment>
<evidence type="ECO:0000256" key="10">
    <source>
        <dbReference type="PIRNR" id="PIRNR029928"/>
    </source>
</evidence>
<reference evidence="11 12" key="1">
    <citation type="submission" date="2021-01" db="EMBL/GenBank/DDBJ databases">
        <title>Genomic Encyclopedia of Type Strains, Phase IV (KMG-IV): sequencing the most valuable type-strain genomes for metagenomic binning, comparative biology and taxonomic classification.</title>
        <authorList>
            <person name="Goeker M."/>
        </authorList>
    </citation>
    <scope>NUCLEOTIDE SEQUENCE [LARGE SCALE GENOMIC DNA]</scope>
    <source>
        <strain evidence="11 12">DSM 104297</strain>
    </source>
</reference>
<keyword evidence="10" id="KW-0813">Transport</keyword>
<sequence>MKKNGFTLIEMLVVMLVITVLLLITIPNVLKHNSAIHSKGCDALVKTVQAQVQVYKIENQDRTPTIDQLKTEGYLKEDPTCAGGKSIVISTDGEVQVAQP</sequence>
<dbReference type="Proteomes" id="UP000809829">
    <property type="component" value="Unassembled WGS sequence"/>
</dbReference>
<feature type="transmembrane region" description="Helical" evidence="10">
    <location>
        <begin position="6"/>
        <end position="30"/>
    </location>
</feature>
<keyword evidence="8 10" id="KW-0178">Competence</keyword>
<dbReference type="NCBIfam" id="TIGR02532">
    <property type="entry name" value="IV_pilin_GFxxxE"/>
    <property type="match status" value="1"/>
</dbReference>
<dbReference type="RefSeq" id="WP_205182953.1">
    <property type="nucleotide sequence ID" value="NZ_JAFBFC010000001.1"/>
</dbReference>
<dbReference type="InterPro" id="IPR012902">
    <property type="entry name" value="N_methyl_site"/>
</dbReference>
<proteinExistence type="inferred from homology"/>
<comment type="caution">
    <text evidence="11">The sequence shown here is derived from an EMBL/GenBank/DDBJ whole genome shotgun (WGS) entry which is preliminary data.</text>
</comment>
<dbReference type="Gene3D" id="3.30.700.10">
    <property type="entry name" value="Glycoprotein, Type 4 Pilin"/>
    <property type="match status" value="1"/>
</dbReference>
<keyword evidence="3 10" id="KW-1003">Cell membrane</keyword>
<keyword evidence="7 10" id="KW-0472">Membrane</keyword>
<dbReference type="Pfam" id="PF07963">
    <property type="entry name" value="N_methyl"/>
    <property type="match status" value="1"/>
</dbReference>
<evidence type="ECO:0000256" key="7">
    <source>
        <dbReference type="ARBA" id="ARBA00023136"/>
    </source>
</evidence>
<name>A0ABS2QRE4_9BACI</name>
<dbReference type="InterPro" id="IPR000983">
    <property type="entry name" value="Bac_GSPG_pilin"/>
</dbReference>
<dbReference type="PRINTS" id="PR00813">
    <property type="entry name" value="BCTERIALGSPG"/>
</dbReference>
<evidence type="ECO:0000313" key="12">
    <source>
        <dbReference type="Proteomes" id="UP000809829"/>
    </source>
</evidence>
<dbReference type="InterPro" id="IPR016940">
    <property type="entry name" value="ComGC"/>
</dbReference>
<keyword evidence="4" id="KW-0488">Methylation</keyword>
<evidence type="ECO:0000256" key="9">
    <source>
        <dbReference type="ARBA" id="ARBA00043982"/>
    </source>
</evidence>
<dbReference type="InterPro" id="IPR045584">
    <property type="entry name" value="Pilin-like"/>
</dbReference>
<evidence type="ECO:0000256" key="2">
    <source>
        <dbReference type="ARBA" id="ARBA00004241"/>
    </source>
</evidence>
<organism evidence="11 12">
    <name type="scientific">Priestia iocasae</name>
    <dbReference type="NCBI Taxonomy" id="2291674"/>
    <lineage>
        <taxon>Bacteria</taxon>
        <taxon>Bacillati</taxon>
        <taxon>Bacillota</taxon>
        <taxon>Bacilli</taxon>
        <taxon>Bacillales</taxon>
        <taxon>Bacillaceae</taxon>
        <taxon>Priestia</taxon>
    </lineage>
</organism>